<sequence>MSTVNCQQSWSCQPGQACTTSSGCSGTCVYSDPSENYSGAPVGCVPAAGSQVCGSACCDPESICSAGECKPRCGNSPYSPATQCCVNETVLPKFQIADLASCPDRGPRPGYSPSVNGCGPEGWGWAIPDKYGLANFGPSCDSHDTCYGTCNSSKAGCDSSLKSLLAAECGRVYPQPQSLRRADCLGMVDRFYNAVNEEGAGAYDKAQKKGCICCQ</sequence>
<dbReference type="PANTHER" id="PTHR12824:SF8">
    <property type="entry name" value="GXIVSPLA2, ISOFORM A"/>
    <property type="match status" value="1"/>
</dbReference>
<dbReference type="STRING" id="1278073.MYSTI_02386"/>
<dbReference type="HOGENOM" id="CLU_1282077_0_0_7"/>
<protein>
    <submittedName>
        <fullName evidence="1">Uncharacterized protein</fullName>
    </submittedName>
</protein>
<evidence type="ECO:0000313" key="1">
    <source>
        <dbReference type="EMBL" id="AGC43702.1"/>
    </source>
</evidence>
<dbReference type="GO" id="GO:0006644">
    <property type="term" value="P:phospholipid metabolic process"/>
    <property type="evidence" value="ECO:0007669"/>
    <property type="project" value="InterPro"/>
</dbReference>
<dbReference type="EMBL" id="CP004025">
    <property type="protein sequence ID" value="AGC43702.1"/>
    <property type="molecule type" value="Genomic_DNA"/>
</dbReference>
<dbReference type="GO" id="GO:0050482">
    <property type="term" value="P:arachidonate secretion"/>
    <property type="evidence" value="ECO:0007669"/>
    <property type="project" value="InterPro"/>
</dbReference>
<dbReference type="Proteomes" id="UP000011131">
    <property type="component" value="Chromosome"/>
</dbReference>
<dbReference type="RefSeq" id="WP_015347963.1">
    <property type="nucleotide sequence ID" value="NC_020126.1"/>
</dbReference>
<dbReference type="GO" id="GO:0004623">
    <property type="term" value="F:phospholipase A2 activity"/>
    <property type="evidence" value="ECO:0007669"/>
    <property type="project" value="InterPro"/>
</dbReference>
<dbReference type="Gene3D" id="1.20.90.10">
    <property type="entry name" value="Phospholipase A2 domain"/>
    <property type="match status" value="1"/>
</dbReference>
<organism evidence="1 2">
    <name type="scientific">Myxococcus stipitatus (strain DSM 14675 / JCM 12634 / Mx s8)</name>
    <dbReference type="NCBI Taxonomy" id="1278073"/>
    <lineage>
        <taxon>Bacteria</taxon>
        <taxon>Pseudomonadati</taxon>
        <taxon>Myxococcota</taxon>
        <taxon>Myxococcia</taxon>
        <taxon>Myxococcales</taxon>
        <taxon>Cystobacterineae</taxon>
        <taxon>Myxococcaceae</taxon>
        <taxon>Myxococcus</taxon>
    </lineage>
</organism>
<dbReference type="InterPro" id="IPR010711">
    <property type="entry name" value="PLA2G12"/>
</dbReference>
<evidence type="ECO:0000313" key="2">
    <source>
        <dbReference type="Proteomes" id="UP000011131"/>
    </source>
</evidence>
<dbReference type="GO" id="GO:0016042">
    <property type="term" value="P:lipid catabolic process"/>
    <property type="evidence" value="ECO:0007669"/>
    <property type="project" value="InterPro"/>
</dbReference>
<dbReference type="GO" id="GO:0005576">
    <property type="term" value="C:extracellular region"/>
    <property type="evidence" value="ECO:0007669"/>
    <property type="project" value="InterPro"/>
</dbReference>
<dbReference type="AlphaFoldDB" id="L7U7Y9"/>
<dbReference type="GO" id="GO:0005509">
    <property type="term" value="F:calcium ion binding"/>
    <property type="evidence" value="ECO:0007669"/>
    <property type="project" value="InterPro"/>
</dbReference>
<keyword evidence="2" id="KW-1185">Reference proteome</keyword>
<dbReference type="Pfam" id="PF06951">
    <property type="entry name" value="PLA2G12"/>
    <property type="match status" value="1"/>
</dbReference>
<dbReference type="SUPFAM" id="SSF48619">
    <property type="entry name" value="Phospholipase A2, PLA2"/>
    <property type="match status" value="1"/>
</dbReference>
<name>L7U7Y9_MYXSD</name>
<dbReference type="PANTHER" id="PTHR12824">
    <property type="entry name" value="GROUP XII SECRETORY PHOSPHOLIPASE A2 FAMILY MEMBER"/>
    <property type="match status" value="1"/>
</dbReference>
<dbReference type="KEGG" id="msd:MYSTI_02386"/>
<proteinExistence type="predicted"/>
<accession>L7U7Y9</accession>
<dbReference type="InterPro" id="IPR036444">
    <property type="entry name" value="PLipase_A2_dom_sf"/>
</dbReference>
<reference evidence="1 2" key="1">
    <citation type="journal article" date="2013" name="Genome Announc.">
        <title>Complete genome sequence of Myxococcus stipitatus strain DSM 14675, a fruiting myxobacterium.</title>
        <authorList>
            <person name="Huntley S."/>
            <person name="Kneip S."/>
            <person name="Treuner-Lange A."/>
            <person name="Sogaard-Andersen L."/>
        </authorList>
    </citation>
    <scope>NUCLEOTIDE SEQUENCE [LARGE SCALE GENOMIC DNA]</scope>
    <source>
        <strain evidence="2">DSM 14675 / JCM 12634 / Mx s8</strain>
    </source>
</reference>
<gene>
    <name evidence="1" type="ordered locus">MYSTI_02386</name>
</gene>